<evidence type="ECO:0000313" key="1">
    <source>
        <dbReference type="EMBL" id="TBU56442.1"/>
    </source>
</evidence>
<proteinExistence type="predicted"/>
<keyword evidence="2" id="KW-1185">Reference proteome</keyword>
<accession>A0A4Q9P2T0</accession>
<gene>
    <name evidence="1" type="ORF">BD310DRAFT_823687</name>
</gene>
<protein>
    <submittedName>
        <fullName evidence="1">Uncharacterized protein</fullName>
    </submittedName>
</protein>
<sequence length="53" mass="6001">MPEALNNVDWSWLVPSGGELKALSGKSIGFHKSLSFTIRYLQARRYGMRTACR</sequence>
<dbReference type="Proteomes" id="UP000292082">
    <property type="component" value="Unassembled WGS sequence"/>
</dbReference>
<reference evidence="1 2" key="1">
    <citation type="submission" date="2019-01" db="EMBL/GenBank/DDBJ databases">
        <title>Draft genome sequences of three monokaryotic isolates of the white-rot basidiomycete fungus Dichomitus squalens.</title>
        <authorList>
            <consortium name="DOE Joint Genome Institute"/>
            <person name="Lopez S.C."/>
            <person name="Andreopoulos B."/>
            <person name="Pangilinan J."/>
            <person name="Lipzen A."/>
            <person name="Riley R."/>
            <person name="Ahrendt S."/>
            <person name="Ng V."/>
            <person name="Barry K."/>
            <person name="Daum C."/>
            <person name="Grigoriev I.V."/>
            <person name="Hilden K.S."/>
            <person name="Makela M.R."/>
            <person name="de Vries R.P."/>
        </authorList>
    </citation>
    <scope>NUCLEOTIDE SEQUENCE [LARGE SCALE GENOMIC DNA]</scope>
    <source>
        <strain evidence="1 2">CBS 464.89</strain>
    </source>
</reference>
<name>A0A4Q9P2T0_9APHY</name>
<organism evidence="1 2">
    <name type="scientific">Dichomitus squalens</name>
    <dbReference type="NCBI Taxonomy" id="114155"/>
    <lineage>
        <taxon>Eukaryota</taxon>
        <taxon>Fungi</taxon>
        <taxon>Dikarya</taxon>
        <taxon>Basidiomycota</taxon>
        <taxon>Agaricomycotina</taxon>
        <taxon>Agaricomycetes</taxon>
        <taxon>Polyporales</taxon>
        <taxon>Polyporaceae</taxon>
        <taxon>Dichomitus</taxon>
    </lineage>
</organism>
<dbReference type="AlphaFoldDB" id="A0A4Q9P2T0"/>
<evidence type="ECO:0000313" key="2">
    <source>
        <dbReference type="Proteomes" id="UP000292082"/>
    </source>
</evidence>
<dbReference type="EMBL" id="ML145151">
    <property type="protein sequence ID" value="TBU56442.1"/>
    <property type="molecule type" value="Genomic_DNA"/>
</dbReference>